<dbReference type="Pfam" id="PF13205">
    <property type="entry name" value="Big_5"/>
    <property type="match status" value="3"/>
</dbReference>
<evidence type="ECO:0000313" key="6">
    <source>
        <dbReference type="EMBL" id="KKQ84720.1"/>
    </source>
</evidence>
<dbReference type="Gene3D" id="2.60.40.1930">
    <property type="match status" value="1"/>
</dbReference>
<dbReference type="STRING" id="1618570.UT08_C0014G0012"/>
<dbReference type="InterPro" id="IPR011626">
    <property type="entry name" value="Alpha-macroglobulin_TED"/>
</dbReference>
<dbReference type="PANTHER" id="PTHR40094:SF1">
    <property type="entry name" value="UBIQUITIN DOMAIN-CONTAINING PROTEIN"/>
    <property type="match status" value="1"/>
</dbReference>
<dbReference type="Pfam" id="PF00207">
    <property type="entry name" value="A2M"/>
    <property type="match status" value="1"/>
</dbReference>
<protein>
    <submittedName>
        <fullName evidence="6">Alpha-2-macroglobulin domain-containing protein</fullName>
    </submittedName>
</protein>
<dbReference type="InterPro" id="IPR002890">
    <property type="entry name" value="MG2"/>
</dbReference>
<evidence type="ECO:0000256" key="2">
    <source>
        <dbReference type="ARBA" id="ARBA00022729"/>
    </source>
</evidence>
<accession>A0A0G0LA45</accession>
<name>A0A0G0LA45_9BACT</name>
<dbReference type="EMBL" id="LBVL01000014">
    <property type="protein sequence ID" value="KKQ84720.1"/>
    <property type="molecule type" value="Genomic_DNA"/>
</dbReference>
<evidence type="ECO:0000256" key="1">
    <source>
        <dbReference type="ARBA" id="ARBA00010556"/>
    </source>
</evidence>
<feature type="transmembrane region" description="Helical" evidence="3">
    <location>
        <begin position="84"/>
        <end position="106"/>
    </location>
</feature>
<reference evidence="6 7" key="1">
    <citation type="journal article" date="2015" name="Nature">
        <title>rRNA introns, odd ribosomes, and small enigmatic genomes across a large radiation of phyla.</title>
        <authorList>
            <person name="Brown C.T."/>
            <person name="Hug L.A."/>
            <person name="Thomas B.C."/>
            <person name="Sharon I."/>
            <person name="Castelle C.J."/>
            <person name="Singh A."/>
            <person name="Wilkins M.J."/>
            <person name="Williams K.H."/>
            <person name="Banfield J.F."/>
        </authorList>
    </citation>
    <scope>NUCLEOTIDE SEQUENCE [LARGE SCALE GENOMIC DNA]</scope>
</reference>
<dbReference type="CDD" id="cd02891">
    <property type="entry name" value="A2M_like"/>
    <property type="match status" value="1"/>
</dbReference>
<sequence length="2033" mass="228386">MAENIIKKPSEDAKVTQVIQSVRTPTSEETDKLKNISSVRKVGIPNFLIKLGNWLKSLTLRIWQKISQWAQTFKSAPREQKIRMVRIPVTLALILYLIFSYGHYFLPPKITVSFPGNEGKGIPLDSKIEFQFDRSMNKKSVERNFSITPQVSGKIEWIGDAKFIFSPDEQFSIANKYEVKIGSLVLSSLYIPKFIAQKIVFETLGHPVVILASPQTEAPVGDSPITVMFDRPMIPLTSADKKEEMLPAFTITPEVEGGGRWLGTTAYQFRVTKPLRNATTYTYQVAAGIKAKDAGELQEDAVFTFSSVRPRVMATSPSDNYDFAGPTASVSATFNLPVRLDSAKEALHLFRVDNEQKEEIQVDIRINNLYVGMYPRTPLEREVLYEAQIDSGLLSTEGENGLEESYSWRFKTAPFPRVVGTKPESGKEEIEEQHQIMVNFISPMSEKSFEGKVIISPTPERKPSTYFSSYQSNNNLSIGTYLSRSTNYTITIKGDVRDQYGVPLGEDYTFSFKTAPFKPSVSIVPAATYFASFNQEVVPRIVAKVVNVNEVNYKLYKLKKEEFLEIYRIHYISQNYEERNLQSYNPSKHELVREWKETFGVDQNVPVNVITKVEKANGDKIEPGFYFLDARIKDNKHDNLVMVVSKTSLTLKTGPDQALVWAVNSSTGEVAKEMDIEIFKFGQGTLKNGKTNHDGVYKVDVNLRSSRERYTDYDNPIIAFAKANGDEAAVSDNWQDGIRPYDFGLPSYYDYQESDDYRASENLKIHIVLDRPIYRPGQTVYYKGVVRRDKDGIYELLDSGAEVDVKVSDSQGKEVFKDNPPLSSFGSFSGSFELSPQGSVGYYNINANILGNGFSQQFQVEEYRRPDFSVEVTTDKPDYTDKEIVDASIAAKFYFGSPVDRAPIKWTLTTQDFSYRWDKDLHYEFGDSDSYWYRPWWYYSDSNYFSGEKVSEGTGATDGDGNYQVQLPINISDKDTNQVMRLEAVVTDISNQAIANSKEFVIHQAGLHVGLKPEHYSGRSGQESRVEVVAVNIDGNELKDIPVKVSFYKRIWNYVREQDPDTEEFYWTNKPSDTFITETNVVTGEFGRAVASFVPPEGGIYRAVAEANDTSGRTTKSASYLWVSGYGVNVPQENHDRIVMVPDKEEYKIGDTADVTASLPYETMTGLITVERGSVYDYKVVKLDSGNQSFNVAISDRYSPNAFISGVFIKAGSGVKDPPQFKMGITEIRVDNPKTKVSVDITTNKERFSPGEEMNVTLGTKDGTGANVKTEVAIALVDEAVWSLARVQLADIHETFYRPRNLSILTANDLTISMDRINANINLGAKGGSGGGGGDGGPETAREKFLDTAYWNAHIETGDDGKAQFKVKLPDNLTTWRLIGIAVSKNTAVGDAVKKVLVTKDVLIQPLIPRFLSVGDKPKLGMVIHNNTSAQSNVAAEISLQGIKVLGQPTKTVSLAANTSQKIYWDSEVESVSEAEVLLKAQGGGFSDSVKIKIPVVSYYTPEVVATSGEAKDVGDEKLFLPKEIVPDQGNLSINLSPTLGTGVQDAASFLLSFPYYCSEQIINRVIPAVSLLALAKETGIEKIGGYEKDRLNEIVLDGIQRLINFQRPDGGWGWWSNYESSPYLTTLVVSGLIDAKEEDFTVPEKTIDQALEYLKREISKKDNPLETQAYITSVYARAKDLDPGILNNLMDKRWQMDELGRAYLLRALQEGGGTKKDTLRLMDEMISLTEKTNTTAHWELVKRNWYTMSGNVTFTSVMLEAIISQTPRHPFVADTTRWLMQARYDGHWQTTQETSAAVHAIVRMLKARSEGKPNENWQILIDNILKKEGKFEEKDLMSQISQEFSLADIPKEKDISVKINRSGKGTLYYNMNLKYFLPFEEVEPLDQGIVVIREFVNRNGKVMKETELKAGDELWVRLIILTPAMVHHVIVEDKLPAGLEAVNESLATSSLLNVERLQVPKDREVLYFRHNEIRDDRVVLFAETLPTGVYEYTYRVRPTTPGRYHHPPAQAYNMYIPDISGHSSGGWMEVRE</sequence>
<evidence type="ECO:0000313" key="7">
    <source>
        <dbReference type="Proteomes" id="UP000034081"/>
    </source>
</evidence>
<keyword evidence="2" id="KW-0732">Signal</keyword>
<evidence type="ECO:0000259" key="5">
    <source>
        <dbReference type="SMART" id="SM01360"/>
    </source>
</evidence>
<dbReference type="InterPro" id="IPR008930">
    <property type="entry name" value="Terpenoid_cyclase/PrenylTrfase"/>
</dbReference>
<dbReference type="Pfam" id="PF01835">
    <property type="entry name" value="MG2"/>
    <property type="match status" value="1"/>
</dbReference>
<dbReference type="SMART" id="SM01360">
    <property type="entry name" value="A2M"/>
    <property type="match status" value="1"/>
</dbReference>
<evidence type="ECO:0000259" key="4">
    <source>
        <dbReference type="SMART" id="SM01359"/>
    </source>
</evidence>
<keyword evidence="3" id="KW-0472">Membrane</keyword>
<dbReference type="SMART" id="SM01359">
    <property type="entry name" value="A2M_N_2"/>
    <property type="match status" value="1"/>
</dbReference>
<dbReference type="Pfam" id="PF17973">
    <property type="entry name" value="bMG10"/>
    <property type="match status" value="1"/>
</dbReference>
<dbReference type="InterPro" id="IPR041246">
    <property type="entry name" value="Bact_MG10"/>
</dbReference>
<dbReference type="InterPro" id="IPR011625">
    <property type="entry name" value="A2M_N_BRD"/>
</dbReference>
<feature type="domain" description="Alpha-2-macroglobulin bait region" evidence="4">
    <location>
        <begin position="1138"/>
        <end position="1284"/>
    </location>
</feature>
<dbReference type="Gene3D" id="2.60.40.3710">
    <property type="match status" value="2"/>
</dbReference>
<dbReference type="GO" id="GO:0004866">
    <property type="term" value="F:endopeptidase inhibitor activity"/>
    <property type="evidence" value="ECO:0007669"/>
    <property type="project" value="InterPro"/>
</dbReference>
<feature type="domain" description="Alpha-2-macroglobulin" evidence="5">
    <location>
        <begin position="1348"/>
        <end position="1438"/>
    </location>
</feature>
<dbReference type="Pfam" id="PF07678">
    <property type="entry name" value="TED_complement"/>
    <property type="match status" value="1"/>
</dbReference>
<comment type="similarity">
    <text evidence="1">Belongs to the protease inhibitor I39 (alpha-2-macroglobulin) family. Bacterial alpha-2-macroglobulin subfamily.</text>
</comment>
<keyword evidence="3" id="KW-0812">Transmembrane</keyword>
<dbReference type="SUPFAM" id="SSF48239">
    <property type="entry name" value="Terpenoid cyclases/Protein prenyltransferases"/>
    <property type="match status" value="1"/>
</dbReference>
<dbReference type="GO" id="GO:0005615">
    <property type="term" value="C:extracellular space"/>
    <property type="evidence" value="ECO:0007669"/>
    <property type="project" value="InterPro"/>
</dbReference>
<dbReference type="PANTHER" id="PTHR40094">
    <property type="entry name" value="ALPHA-2-MACROGLOBULIN HOMOLOG"/>
    <property type="match status" value="1"/>
</dbReference>
<organism evidence="6 7">
    <name type="scientific">Candidatus Woesebacteria bacterium GW2011_GWB1_38_8</name>
    <dbReference type="NCBI Taxonomy" id="1618570"/>
    <lineage>
        <taxon>Bacteria</taxon>
        <taxon>Candidatus Woeseibacteriota</taxon>
    </lineage>
</organism>
<dbReference type="Pfam" id="PF11974">
    <property type="entry name" value="bMG3"/>
    <property type="match status" value="1"/>
</dbReference>
<keyword evidence="3" id="KW-1133">Transmembrane helix</keyword>
<dbReference type="InterPro" id="IPR001599">
    <property type="entry name" value="Macroglobln_a2"/>
</dbReference>
<proteinExistence type="inferred from homology"/>
<comment type="caution">
    <text evidence="6">The sequence shown here is derived from an EMBL/GenBank/DDBJ whole genome shotgun (WGS) entry which is preliminary data.</text>
</comment>
<dbReference type="Gene3D" id="1.50.10.20">
    <property type="match status" value="1"/>
</dbReference>
<dbReference type="InterPro" id="IPR051802">
    <property type="entry name" value="YfhM-like"/>
</dbReference>
<evidence type="ECO:0000256" key="3">
    <source>
        <dbReference type="SAM" id="Phobius"/>
    </source>
</evidence>
<dbReference type="Pfam" id="PF07703">
    <property type="entry name" value="A2M_BRD"/>
    <property type="match status" value="1"/>
</dbReference>
<dbReference type="Gene3D" id="2.20.130.20">
    <property type="match status" value="1"/>
</dbReference>
<dbReference type="Proteomes" id="UP000034081">
    <property type="component" value="Unassembled WGS sequence"/>
</dbReference>
<gene>
    <name evidence="6" type="ORF">UT08_C0014G0012</name>
</gene>
<dbReference type="InterPro" id="IPR021868">
    <property type="entry name" value="Alpha_2_Macroglob_MG3"/>
</dbReference>
<dbReference type="InterPro" id="IPR032812">
    <property type="entry name" value="SbsA_Ig"/>
</dbReference>